<evidence type="ECO:0000313" key="3">
    <source>
        <dbReference type="Proteomes" id="UP000807504"/>
    </source>
</evidence>
<gene>
    <name evidence="2" type="ORF">HNY73_012050</name>
</gene>
<keyword evidence="1" id="KW-0732">Signal</keyword>
<evidence type="ECO:0000256" key="1">
    <source>
        <dbReference type="SAM" id="SignalP"/>
    </source>
</evidence>
<reference evidence="2" key="1">
    <citation type="journal article" date="2020" name="bioRxiv">
        <title>Chromosome-level reference genome of the European wasp spider Argiope bruennichi: a resource for studies on range expansion and evolutionary adaptation.</title>
        <authorList>
            <person name="Sheffer M.M."/>
            <person name="Hoppe A."/>
            <person name="Krehenwinkel H."/>
            <person name="Uhl G."/>
            <person name="Kuss A.W."/>
            <person name="Jensen L."/>
            <person name="Jensen C."/>
            <person name="Gillespie R.G."/>
            <person name="Hoff K.J."/>
            <person name="Prost S."/>
        </authorList>
    </citation>
    <scope>NUCLEOTIDE SEQUENCE</scope>
</reference>
<accession>A0A8T0ETP7</accession>
<comment type="caution">
    <text evidence="2">The sequence shown here is derived from an EMBL/GenBank/DDBJ whole genome shotgun (WGS) entry which is preliminary data.</text>
</comment>
<feature type="chain" id="PRO_5035732619" evidence="1">
    <location>
        <begin position="20"/>
        <end position="156"/>
    </location>
</feature>
<protein>
    <submittedName>
        <fullName evidence="2">Uncharacterized protein</fullName>
    </submittedName>
</protein>
<dbReference type="Proteomes" id="UP000807504">
    <property type="component" value="Unassembled WGS sequence"/>
</dbReference>
<keyword evidence="3" id="KW-1185">Reference proteome</keyword>
<name>A0A8T0ETP7_ARGBR</name>
<dbReference type="AlphaFoldDB" id="A0A8T0ETP7"/>
<sequence length="156" mass="18032">MYKLQIVFVLACFYAVSQSAPISSEEGKALIQEQAQHNYNQHQETLQNRDYSSSSLVNPKYDANGFTFDNKDKSHRDRGYGFEKAYAYSRETAFFDFDDDKGILNARDLVEKLGKEEKNKAHDLLKDVPNKAEMKIRNLNPLDLLEWQMNGEKVNV</sequence>
<reference evidence="2" key="2">
    <citation type="submission" date="2020-06" db="EMBL/GenBank/DDBJ databases">
        <authorList>
            <person name="Sheffer M."/>
        </authorList>
    </citation>
    <scope>NUCLEOTIDE SEQUENCE</scope>
</reference>
<feature type="signal peptide" evidence="1">
    <location>
        <begin position="1"/>
        <end position="19"/>
    </location>
</feature>
<proteinExistence type="predicted"/>
<evidence type="ECO:0000313" key="2">
    <source>
        <dbReference type="EMBL" id="KAF8781676.1"/>
    </source>
</evidence>
<organism evidence="2 3">
    <name type="scientific">Argiope bruennichi</name>
    <name type="common">Wasp spider</name>
    <name type="synonym">Aranea bruennichi</name>
    <dbReference type="NCBI Taxonomy" id="94029"/>
    <lineage>
        <taxon>Eukaryota</taxon>
        <taxon>Metazoa</taxon>
        <taxon>Ecdysozoa</taxon>
        <taxon>Arthropoda</taxon>
        <taxon>Chelicerata</taxon>
        <taxon>Arachnida</taxon>
        <taxon>Araneae</taxon>
        <taxon>Araneomorphae</taxon>
        <taxon>Entelegynae</taxon>
        <taxon>Araneoidea</taxon>
        <taxon>Araneidae</taxon>
        <taxon>Argiope</taxon>
    </lineage>
</organism>
<dbReference type="EMBL" id="JABXBU010001863">
    <property type="protein sequence ID" value="KAF8781676.1"/>
    <property type="molecule type" value="Genomic_DNA"/>
</dbReference>